<gene>
    <name evidence="2" type="ORF">N657DRAFT_479903</name>
</gene>
<protein>
    <submittedName>
        <fullName evidence="2">Uncharacterized protein</fullName>
    </submittedName>
</protein>
<keyword evidence="3" id="KW-1185">Reference proteome</keyword>
<evidence type="ECO:0000313" key="2">
    <source>
        <dbReference type="EMBL" id="KAK4122777.1"/>
    </source>
</evidence>
<feature type="region of interest" description="Disordered" evidence="1">
    <location>
        <begin position="162"/>
        <end position="183"/>
    </location>
</feature>
<reference evidence="2" key="2">
    <citation type="submission" date="2023-05" db="EMBL/GenBank/DDBJ databases">
        <authorList>
            <consortium name="Lawrence Berkeley National Laboratory"/>
            <person name="Steindorff A."/>
            <person name="Hensen N."/>
            <person name="Bonometti L."/>
            <person name="Westerberg I."/>
            <person name="Brannstrom I.O."/>
            <person name="Guillou S."/>
            <person name="Cros-Aarteil S."/>
            <person name="Calhoun S."/>
            <person name="Haridas S."/>
            <person name="Kuo A."/>
            <person name="Mondo S."/>
            <person name="Pangilinan J."/>
            <person name="Riley R."/>
            <person name="Labutti K."/>
            <person name="Andreopoulos B."/>
            <person name="Lipzen A."/>
            <person name="Chen C."/>
            <person name="Yanf M."/>
            <person name="Daum C."/>
            <person name="Ng V."/>
            <person name="Clum A."/>
            <person name="Ohm R."/>
            <person name="Martin F."/>
            <person name="Silar P."/>
            <person name="Natvig D."/>
            <person name="Lalanne C."/>
            <person name="Gautier V."/>
            <person name="Ament-Velasquez S.L."/>
            <person name="Kruys A."/>
            <person name="Hutchinson M.I."/>
            <person name="Powell A.J."/>
            <person name="Barry K."/>
            <person name="Miller A.N."/>
            <person name="Grigoriev I.V."/>
            <person name="Debuchy R."/>
            <person name="Gladieux P."/>
            <person name="Thoren M.H."/>
            <person name="Johannesson H."/>
        </authorList>
    </citation>
    <scope>NUCLEOTIDE SEQUENCE</scope>
    <source>
        <strain evidence="2">CBS 731.68</strain>
    </source>
</reference>
<evidence type="ECO:0000256" key="1">
    <source>
        <dbReference type="SAM" id="MobiDB-lite"/>
    </source>
</evidence>
<dbReference type="Proteomes" id="UP001302602">
    <property type="component" value="Unassembled WGS sequence"/>
</dbReference>
<feature type="region of interest" description="Disordered" evidence="1">
    <location>
        <begin position="1"/>
        <end position="23"/>
    </location>
</feature>
<feature type="compositionally biased region" description="Polar residues" evidence="1">
    <location>
        <begin position="167"/>
        <end position="179"/>
    </location>
</feature>
<evidence type="ECO:0000313" key="3">
    <source>
        <dbReference type="Proteomes" id="UP001302602"/>
    </source>
</evidence>
<dbReference type="EMBL" id="MU853230">
    <property type="protein sequence ID" value="KAK4122777.1"/>
    <property type="molecule type" value="Genomic_DNA"/>
</dbReference>
<sequence length="326" mass="36238">MGPTSSAQTPETLTLELESPENSPSFPLNLEAWRQATLTVDPQLVIQTSIELPRASRPTGVFSEPCRANALGALVCRPVEDFFPENLPKARRPVRHDFYVSRLKCQTSKIGWTAINEELSMRCEELYPEITLTSRVCMKLPAARLPAALKYRDMAHGSVAARHAPHTLSSPRLQSSTGRPPTWTAETRAVRPVGCWVAAISLERLSLPFKPFAAFVTMRPSATHYTSQSTSKPNQRDVTTASLLLCGWPAPCPSYFPTPASCFPLGTHQSIPCAHTVKHLVLQDQAQSRTVPRPFLDMAPALVILVCHVLREYPRLLWRSSSKHPW</sequence>
<reference evidence="2" key="1">
    <citation type="journal article" date="2023" name="Mol. Phylogenet. Evol.">
        <title>Genome-scale phylogeny and comparative genomics of the fungal order Sordariales.</title>
        <authorList>
            <person name="Hensen N."/>
            <person name="Bonometti L."/>
            <person name="Westerberg I."/>
            <person name="Brannstrom I.O."/>
            <person name="Guillou S."/>
            <person name="Cros-Aarteil S."/>
            <person name="Calhoun S."/>
            <person name="Haridas S."/>
            <person name="Kuo A."/>
            <person name="Mondo S."/>
            <person name="Pangilinan J."/>
            <person name="Riley R."/>
            <person name="LaButti K."/>
            <person name="Andreopoulos B."/>
            <person name="Lipzen A."/>
            <person name="Chen C."/>
            <person name="Yan M."/>
            <person name="Daum C."/>
            <person name="Ng V."/>
            <person name="Clum A."/>
            <person name="Steindorff A."/>
            <person name="Ohm R.A."/>
            <person name="Martin F."/>
            <person name="Silar P."/>
            <person name="Natvig D.O."/>
            <person name="Lalanne C."/>
            <person name="Gautier V."/>
            <person name="Ament-Velasquez S.L."/>
            <person name="Kruys A."/>
            <person name="Hutchinson M.I."/>
            <person name="Powell A.J."/>
            <person name="Barry K."/>
            <person name="Miller A.N."/>
            <person name="Grigoriev I.V."/>
            <person name="Debuchy R."/>
            <person name="Gladieux P."/>
            <person name="Hiltunen Thoren M."/>
            <person name="Johannesson H."/>
        </authorList>
    </citation>
    <scope>NUCLEOTIDE SEQUENCE</scope>
    <source>
        <strain evidence="2">CBS 731.68</strain>
    </source>
</reference>
<dbReference type="RefSeq" id="XP_062646548.1">
    <property type="nucleotide sequence ID" value="XM_062787557.1"/>
</dbReference>
<dbReference type="GeneID" id="87824327"/>
<comment type="caution">
    <text evidence="2">The sequence shown here is derived from an EMBL/GenBank/DDBJ whole genome shotgun (WGS) entry which is preliminary data.</text>
</comment>
<feature type="compositionally biased region" description="Low complexity" evidence="1">
    <location>
        <begin position="9"/>
        <end position="23"/>
    </location>
</feature>
<name>A0AAN6TXW4_9PEZI</name>
<proteinExistence type="predicted"/>
<dbReference type="AlphaFoldDB" id="A0AAN6TXW4"/>
<accession>A0AAN6TXW4</accession>
<organism evidence="2 3">
    <name type="scientific">Parathielavia appendiculata</name>
    <dbReference type="NCBI Taxonomy" id="2587402"/>
    <lineage>
        <taxon>Eukaryota</taxon>
        <taxon>Fungi</taxon>
        <taxon>Dikarya</taxon>
        <taxon>Ascomycota</taxon>
        <taxon>Pezizomycotina</taxon>
        <taxon>Sordariomycetes</taxon>
        <taxon>Sordariomycetidae</taxon>
        <taxon>Sordariales</taxon>
        <taxon>Chaetomiaceae</taxon>
        <taxon>Parathielavia</taxon>
    </lineage>
</organism>